<evidence type="ECO:0000313" key="3">
    <source>
        <dbReference type="Proteomes" id="UP000429838"/>
    </source>
</evidence>
<proteinExistence type="predicted"/>
<dbReference type="GO" id="GO:0016740">
    <property type="term" value="F:transferase activity"/>
    <property type="evidence" value="ECO:0007669"/>
    <property type="project" value="UniProtKB-KW"/>
</dbReference>
<reference evidence="2 3" key="1">
    <citation type="journal article" date="2019" name="Nat. Med.">
        <title>A library of human gut bacterial isolates paired with longitudinal multiomics data enables mechanistic microbiome research.</title>
        <authorList>
            <person name="Poyet M."/>
            <person name="Groussin M."/>
            <person name="Gibbons S.M."/>
            <person name="Avila-Pacheco J."/>
            <person name="Jiang X."/>
            <person name="Kearney S.M."/>
            <person name="Perrotta A.R."/>
            <person name="Berdy B."/>
            <person name="Zhao S."/>
            <person name="Lieberman T.D."/>
            <person name="Swanson P.K."/>
            <person name="Smith M."/>
            <person name="Roesemann S."/>
            <person name="Alexander J.E."/>
            <person name="Rich S.A."/>
            <person name="Livny J."/>
            <person name="Vlamakis H."/>
            <person name="Clish C."/>
            <person name="Bullock K."/>
            <person name="Deik A."/>
            <person name="Scott J."/>
            <person name="Pierce K.A."/>
            <person name="Xavier R.J."/>
            <person name="Alm E.J."/>
        </authorList>
    </citation>
    <scope>NUCLEOTIDE SEQUENCE [LARGE SCALE GENOMIC DNA]</scope>
    <source>
        <strain evidence="2 3">BIOML-A1</strain>
    </source>
</reference>
<dbReference type="AlphaFoldDB" id="A0A5M5WT66"/>
<dbReference type="Pfam" id="PF04230">
    <property type="entry name" value="PS_pyruv_trans"/>
    <property type="match status" value="1"/>
</dbReference>
<gene>
    <name evidence="2" type="ORF">F2Z25_13610</name>
</gene>
<accession>A0A5M5WT66</accession>
<dbReference type="EMBL" id="VWAQ01000011">
    <property type="protein sequence ID" value="KAA5206911.1"/>
    <property type="molecule type" value="Genomic_DNA"/>
</dbReference>
<organism evidence="2 3">
    <name type="scientific">Bacteroides fragilis</name>
    <dbReference type="NCBI Taxonomy" id="817"/>
    <lineage>
        <taxon>Bacteria</taxon>
        <taxon>Pseudomonadati</taxon>
        <taxon>Bacteroidota</taxon>
        <taxon>Bacteroidia</taxon>
        <taxon>Bacteroidales</taxon>
        <taxon>Bacteroidaceae</taxon>
        <taxon>Bacteroides</taxon>
    </lineage>
</organism>
<feature type="domain" description="Polysaccharide pyruvyl transferase" evidence="1">
    <location>
        <begin position="39"/>
        <end position="295"/>
    </location>
</feature>
<dbReference type="Proteomes" id="UP000429838">
    <property type="component" value="Unassembled WGS sequence"/>
</dbReference>
<dbReference type="InterPro" id="IPR007345">
    <property type="entry name" value="Polysacch_pyruvyl_Trfase"/>
</dbReference>
<comment type="caution">
    <text evidence="2">The sequence shown here is derived from an EMBL/GenBank/DDBJ whole genome shotgun (WGS) entry which is preliminary data.</text>
</comment>
<dbReference type="RefSeq" id="WP_115473145.1">
    <property type="nucleotide sequence ID" value="NZ_JABFHU010000003.1"/>
</dbReference>
<evidence type="ECO:0000259" key="1">
    <source>
        <dbReference type="Pfam" id="PF04230"/>
    </source>
</evidence>
<evidence type="ECO:0000313" key="2">
    <source>
        <dbReference type="EMBL" id="KAA5206911.1"/>
    </source>
</evidence>
<name>A0A5M5WT66_BACFG</name>
<protein>
    <submittedName>
        <fullName evidence="2">Polysaccharide pyruvyl transferase YvfF</fullName>
    </submittedName>
</protein>
<sequence>MYHNIFESKINKLRALIFEKLVPLIDNDYILVDLPYHSNIGDILIWEGECCFLNSLPFKCIYSASMHTYKKQKLTNDTIILIHGGGNWGDVWRPSQDFHLKIIQEYPDNKIIVFPQTVHYDNQQNLEYDISIISRHKNLTICTRDNVSFELLKKKYLNTKVLLVPDMAFCISTHSLLKYKMKSSDIDLYLKRGDKEEVYFNINNYTNNFKVLDWPSMESKSFTALLLRGISIAQRLKIFPTFWVDYYAQNVARIKMIEVGVKFLSKYNTIYTTRLHGAILSVLMGKSFFLINNSYGKNKNYFQTWFYDLSDQCFFLDVDKD</sequence>
<keyword evidence="2" id="KW-0808">Transferase</keyword>